<evidence type="ECO:0000313" key="3">
    <source>
        <dbReference type="EMBL" id="VUX04376.1"/>
    </source>
</evidence>
<organism evidence="3 4">
    <name type="scientific">Dorea longicatena</name>
    <dbReference type="NCBI Taxonomy" id="88431"/>
    <lineage>
        <taxon>Bacteria</taxon>
        <taxon>Bacillati</taxon>
        <taxon>Bacillota</taxon>
        <taxon>Clostridia</taxon>
        <taxon>Lachnospirales</taxon>
        <taxon>Lachnospiraceae</taxon>
        <taxon>Dorea</taxon>
    </lineage>
</organism>
<name>A0A564TAP3_9FIRM</name>
<dbReference type="RefSeq" id="WP_186290187.1">
    <property type="nucleotide sequence ID" value="NZ_CABHNM010000032.1"/>
</dbReference>
<evidence type="ECO:0000259" key="2">
    <source>
        <dbReference type="Pfam" id="PF16173"/>
    </source>
</evidence>
<gene>
    <name evidence="3" type="ORF">DLSSTS7063_01435</name>
</gene>
<evidence type="ECO:0008006" key="5">
    <source>
        <dbReference type="Google" id="ProtNLM"/>
    </source>
</evidence>
<dbReference type="InterPro" id="IPR032267">
    <property type="entry name" value="DUF4832"/>
</dbReference>
<reference evidence="3 4" key="1">
    <citation type="submission" date="2019-07" db="EMBL/GenBank/DDBJ databases">
        <authorList>
            <person name="Hibberd C M."/>
            <person name="Gehrig L. J."/>
            <person name="Chang H.-W."/>
            <person name="Venkatesh S."/>
        </authorList>
    </citation>
    <scope>NUCLEOTIDE SEQUENCE [LARGE SCALE GENOMIC DNA]</scope>
    <source>
        <strain evidence="3">Dorea_longicatena_SSTS_Bg7063</strain>
    </source>
</reference>
<protein>
    <recommendedName>
        <fullName evidence="5">DUF4832 domain-containing protein</fullName>
    </recommendedName>
</protein>
<dbReference type="Pfam" id="PF16173">
    <property type="entry name" value="DUF4874"/>
    <property type="match status" value="1"/>
</dbReference>
<feature type="domain" description="DUF4874" evidence="2">
    <location>
        <begin position="56"/>
        <end position="217"/>
    </location>
</feature>
<dbReference type="Pfam" id="PF16116">
    <property type="entry name" value="DUF4832"/>
    <property type="match status" value="1"/>
</dbReference>
<evidence type="ECO:0000259" key="1">
    <source>
        <dbReference type="Pfam" id="PF16116"/>
    </source>
</evidence>
<dbReference type="EMBL" id="CABHNM010000032">
    <property type="protein sequence ID" value="VUX04376.1"/>
    <property type="molecule type" value="Genomic_DNA"/>
</dbReference>
<dbReference type="AlphaFoldDB" id="A0A564TAP3"/>
<feature type="domain" description="DUF4832" evidence="1">
    <location>
        <begin position="241"/>
        <end position="453"/>
    </location>
</feature>
<dbReference type="InterPro" id="IPR032379">
    <property type="entry name" value="DUF4874"/>
</dbReference>
<sequence>MKKYPSRNHTYTRLIHLLQLVLLILCVILTALCAKQIRFLDYTPESIHESTETLANPYIGFYTMTGITLSDTNLPFIPDTLQSSTTSTQLVMLEINLLSYRNCDISDAALSHLDDYLSQWKASGHQLIVRFLYDWNGNNLTSEPDSIEQVITHMKQVAPVINRYKDTVYLLQGIFVGNCGEMNQSKYLDQDSMTALMNTLASNIDPSIYLSVRTPRHRRMILNSAQIPTRSSAFDGSLSSRLGLFNDGMLGSANDIGTYGDGSHKTDEFLEQWSRKDELNYQNKLCRYVPNGGEVIINNPCNDLNQALSDLRTMHVSYLNKDYDTAILDKWKENAYTGKDTRYSNISGYEYIADHLGYRYALTDSGISRSSLFDRNADYSFKVKNTGFSNAYRSFDVNLSVVNENGKLLTSIPVTTDTRLWNAGTETNLTVSIPVSNYTPGKYQIYIKISDPVLNREIQIASDSSHGQYGYLLGHISLSHLPERSK</sequence>
<dbReference type="Proteomes" id="UP000398619">
    <property type="component" value="Unassembled WGS sequence"/>
</dbReference>
<accession>A0A564TAP3</accession>
<proteinExistence type="predicted"/>
<evidence type="ECO:0000313" key="4">
    <source>
        <dbReference type="Proteomes" id="UP000398619"/>
    </source>
</evidence>